<proteinExistence type="predicted"/>
<name>A0A5D3BK34_CUCMM</name>
<dbReference type="Proteomes" id="UP000321947">
    <property type="component" value="Unassembled WGS sequence"/>
</dbReference>
<feature type="compositionally biased region" description="Basic and acidic residues" evidence="1">
    <location>
        <begin position="127"/>
        <end position="137"/>
    </location>
</feature>
<evidence type="ECO:0000256" key="1">
    <source>
        <dbReference type="SAM" id="MobiDB-lite"/>
    </source>
</evidence>
<dbReference type="AlphaFoldDB" id="A0A5D3BK34"/>
<reference evidence="2 3" key="1">
    <citation type="submission" date="2019-08" db="EMBL/GenBank/DDBJ databases">
        <title>Draft genome sequences of two oriental melons (Cucumis melo L. var makuwa).</title>
        <authorList>
            <person name="Kwon S.-Y."/>
        </authorList>
    </citation>
    <scope>NUCLEOTIDE SEQUENCE [LARGE SCALE GENOMIC DNA]</scope>
    <source>
        <strain evidence="3">cv. Chang Bougi</strain>
        <tissue evidence="2">Leaf</tissue>
    </source>
</reference>
<accession>A0A5D3BK34</accession>
<evidence type="ECO:0000313" key="2">
    <source>
        <dbReference type="EMBL" id="TYK00123.1"/>
    </source>
</evidence>
<dbReference type="EMBL" id="SSTD01017200">
    <property type="protein sequence ID" value="TYK00123.1"/>
    <property type="molecule type" value="Genomic_DNA"/>
</dbReference>
<feature type="region of interest" description="Disordered" evidence="1">
    <location>
        <begin position="1"/>
        <end position="49"/>
    </location>
</feature>
<protein>
    <recommendedName>
        <fullName evidence="4">Ty3-gypsy retrotransposon protein</fullName>
    </recommendedName>
</protein>
<gene>
    <name evidence="2" type="ORF">E5676_scaffold2510G00020</name>
</gene>
<evidence type="ECO:0000313" key="3">
    <source>
        <dbReference type="Proteomes" id="UP000321947"/>
    </source>
</evidence>
<feature type="region of interest" description="Disordered" evidence="1">
    <location>
        <begin position="105"/>
        <end position="144"/>
    </location>
</feature>
<sequence>MHHHHLHQEGKKNPNSKAPPPPFSLAALSSRAQPSAQAFRRASVADQPESITEPIASPISSSQPHLQPDPRLPSRQLISSVIRLPQPNATTVKFRRSPRLCCLSNRSSRASRMPPATAADPISRAVPRLDPKSDPRPSLRAQRQPRPRLQLGLAAWKVHFLAVRIRLSKSPDCYDYEMMLCYMYAMVKPDYLNVSFGFAIDQYVLDAPSGHRRLDSVPTGAHVARVQERASYWVEAEVRARAS</sequence>
<organism evidence="2 3">
    <name type="scientific">Cucumis melo var. makuwa</name>
    <name type="common">Oriental melon</name>
    <dbReference type="NCBI Taxonomy" id="1194695"/>
    <lineage>
        <taxon>Eukaryota</taxon>
        <taxon>Viridiplantae</taxon>
        <taxon>Streptophyta</taxon>
        <taxon>Embryophyta</taxon>
        <taxon>Tracheophyta</taxon>
        <taxon>Spermatophyta</taxon>
        <taxon>Magnoliopsida</taxon>
        <taxon>eudicotyledons</taxon>
        <taxon>Gunneridae</taxon>
        <taxon>Pentapetalae</taxon>
        <taxon>rosids</taxon>
        <taxon>fabids</taxon>
        <taxon>Cucurbitales</taxon>
        <taxon>Cucurbitaceae</taxon>
        <taxon>Benincaseae</taxon>
        <taxon>Cucumis</taxon>
    </lineage>
</organism>
<evidence type="ECO:0008006" key="4">
    <source>
        <dbReference type="Google" id="ProtNLM"/>
    </source>
</evidence>
<comment type="caution">
    <text evidence="2">The sequence shown here is derived from an EMBL/GenBank/DDBJ whole genome shotgun (WGS) entry which is preliminary data.</text>
</comment>